<evidence type="ECO:0000313" key="3">
    <source>
        <dbReference type="Proteomes" id="UP000000305"/>
    </source>
</evidence>
<keyword evidence="3" id="KW-1185">Reference proteome</keyword>
<dbReference type="Proteomes" id="UP000000305">
    <property type="component" value="Unassembled WGS sequence"/>
</dbReference>
<dbReference type="KEGG" id="dpx:DAPPUDRAFT_235835"/>
<keyword evidence="1" id="KW-0732">Signal</keyword>
<proteinExistence type="predicted"/>
<evidence type="ECO:0000256" key="1">
    <source>
        <dbReference type="SAM" id="SignalP"/>
    </source>
</evidence>
<protein>
    <submittedName>
        <fullName evidence="2">Uncharacterized protein</fullName>
    </submittedName>
</protein>
<name>E9G0Z8_DAPPU</name>
<evidence type="ECO:0000313" key="2">
    <source>
        <dbReference type="EMBL" id="EFX86996.1"/>
    </source>
</evidence>
<dbReference type="PANTHER" id="PTHR23263:SF124">
    <property type="entry name" value="SMALL PROLINE-RICH PROTEIN 3"/>
    <property type="match status" value="1"/>
</dbReference>
<feature type="signal peptide" evidence="1">
    <location>
        <begin position="1"/>
        <end position="26"/>
    </location>
</feature>
<reference evidence="2 3" key="1">
    <citation type="journal article" date="2011" name="Science">
        <title>The ecoresponsive genome of Daphnia pulex.</title>
        <authorList>
            <person name="Colbourne J.K."/>
            <person name="Pfrender M.E."/>
            <person name="Gilbert D."/>
            <person name="Thomas W.K."/>
            <person name="Tucker A."/>
            <person name="Oakley T.H."/>
            <person name="Tokishita S."/>
            <person name="Aerts A."/>
            <person name="Arnold G.J."/>
            <person name="Basu M.K."/>
            <person name="Bauer D.J."/>
            <person name="Caceres C.E."/>
            <person name="Carmel L."/>
            <person name="Casola C."/>
            <person name="Choi J.H."/>
            <person name="Detter J.C."/>
            <person name="Dong Q."/>
            <person name="Dusheyko S."/>
            <person name="Eads B.D."/>
            <person name="Frohlich T."/>
            <person name="Geiler-Samerotte K.A."/>
            <person name="Gerlach D."/>
            <person name="Hatcher P."/>
            <person name="Jogdeo S."/>
            <person name="Krijgsveld J."/>
            <person name="Kriventseva E.V."/>
            <person name="Kultz D."/>
            <person name="Laforsch C."/>
            <person name="Lindquist E."/>
            <person name="Lopez J."/>
            <person name="Manak J.R."/>
            <person name="Muller J."/>
            <person name="Pangilinan J."/>
            <person name="Patwardhan R.P."/>
            <person name="Pitluck S."/>
            <person name="Pritham E.J."/>
            <person name="Rechtsteiner A."/>
            <person name="Rho M."/>
            <person name="Rogozin I.B."/>
            <person name="Sakarya O."/>
            <person name="Salamov A."/>
            <person name="Schaack S."/>
            <person name="Shapiro H."/>
            <person name="Shiga Y."/>
            <person name="Skalitzky C."/>
            <person name="Smith Z."/>
            <person name="Souvorov A."/>
            <person name="Sung W."/>
            <person name="Tang Z."/>
            <person name="Tsuchiya D."/>
            <person name="Tu H."/>
            <person name="Vos H."/>
            <person name="Wang M."/>
            <person name="Wolf Y.I."/>
            <person name="Yamagata H."/>
            <person name="Yamada T."/>
            <person name="Ye Y."/>
            <person name="Shaw J.R."/>
            <person name="Andrews J."/>
            <person name="Crease T.J."/>
            <person name="Tang H."/>
            <person name="Lucas S.M."/>
            <person name="Robertson H.M."/>
            <person name="Bork P."/>
            <person name="Koonin E.V."/>
            <person name="Zdobnov E.M."/>
            <person name="Grigoriev I.V."/>
            <person name="Lynch M."/>
            <person name="Boore J.L."/>
        </authorList>
    </citation>
    <scope>NUCLEOTIDE SEQUENCE [LARGE SCALE GENOMIC DNA]</scope>
</reference>
<dbReference type="EMBL" id="GL732528">
    <property type="protein sequence ID" value="EFX86996.1"/>
    <property type="molecule type" value="Genomic_DNA"/>
</dbReference>
<dbReference type="PANTHER" id="PTHR23263">
    <property type="entry name" value="SMALL PROLINE-RICH PROTEIN"/>
    <property type="match status" value="1"/>
</dbReference>
<accession>E9G0Z8</accession>
<gene>
    <name evidence="2" type="ORF">DAPPUDRAFT_235835</name>
</gene>
<dbReference type="HOGENOM" id="CLU_1929669_0_0_1"/>
<dbReference type="InParanoid" id="E9G0Z8"/>
<organism evidence="2 3">
    <name type="scientific">Daphnia pulex</name>
    <name type="common">Water flea</name>
    <dbReference type="NCBI Taxonomy" id="6669"/>
    <lineage>
        <taxon>Eukaryota</taxon>
        <taxon>Metazoa</taxon>
        <taxon>Ecdysozoa</taxon>
        <taxon>Arthropoda</taxon>
        <taxon>Crustacea</taxon>
        <taxon>Branchiopoda</taxon>
        <taxon>Diplostraca</taxon>
        <taxon>Cladocera</taxon>
        <taxon>Anomopoda</taxon>
        <taxon>Daphniidae</taxon>
        <taxon>Daphnia</taxon>
    </lineage>
</organism>
<dbReference type="AlphaFoldDB" id="E9G0Z8"/>
<feature type="chain" id="PRO_5003240504" evidence="1">
    <location>
        <begin position="27"/>
        <end position="124"/>
    </location>
</feature>
<sequence>MFYHLVNYGVVLLLVVLSLMAGLTTGVPMSPGYGGYQTTTPASYHTTTYAATGYYTPKALEYYTITYDVPNFYTEASKLNSAPKEYYTTKAAEYYTTKAAEYYTTKAAEYYTTKAAEYYVEPEY</sequence>
<dbReference type="PhylomeDB" id="E9G0Z8"/>